<keyword evidence="4" id="KW-1185">Reference proteome</keyword>
<dbReference type="OrthoDB" id="5493262at2"/>
<sequence length="55" mass="6122">MARCPGLFRCRPVGRQQSPTFDPSCAYDDRWACPLAPAENRVDAPIVAGELTYHD</sequence>
<organism evidence="2 3">
    <name type="scientific">Micromonospora sicca</name>
    <dbReference type="NCBI Taxonomy" id="2202420"/>
    <lineage>
        <taxon>Bacteria</taxon>
        <taxon>Bacillati</taxon>
        <taxon>Actinomycetota</taxon>
        <taxon>Actinomycetes</taxon>
        <taxon>Micromonosporales</taxon>
        <taxon>Micromonosporaceae</taxon>
        <taxon>Micromonospora</taxon>
    </lineage>
</organism>
<dbReference type="Pfam" id="PF07920">
    <property type="entry name" value="DUF1684"/>
    <property type="match status" value="1"/>
</dbReference>
<evidence type="ECO:0000313" key="4">
    <source>
        <dbReference type="Proteomes" id="UP001290101"/>
    </source>
</evidence>
<evidence type="ECO:0000313" key="1">
    <source>
        <dbReference type="EMBL" id="MDZ5493670.1"/>
    </source>
</evidence>
<reference evidence="2 3" key="1">
    <citation type="submission" date="2018-05" db="EMBL/GenBank/DDBJ databases">
        <title>Micromonosporas from Atacama Desert.</title>
        <authorList>
            <person name="Carro L."/>
            <person name="Golinska P."/>
            <person name="Klenk H.-P."/>
            <person name="Goodfellow M."/>
        </authorList>
    </citation>
    <scope>NUCLEOTIDE SEQUENCE [LARGE SCALE GENOMIC DNA]</scope>
    <source>
        <strain evidence="2 3">4G51</strain>
    </source>
</reference>
<evidence type="ECO:0000313" key="3">
    <source>
        <dbReference type="Proteomes" id="UP000246050"/>
    </source>
</evidence>
<dbReference type="EMBL" id="QGKS01000153">
    <property type="protein sequence ID" value="PWR16093.1"/>
    <property type="molecule type" value="Genomic_DNA"/>
</dbReference>
<dbReference type="AlphaFoldDB" id="A0A317DT59"/>
<comment type="caution">
    <text evidence="2">The sequence shown here is derived from an EMBL/GenBank/DDBJ whole genome shotgun (WGS) entry which is preliminary data.</text>
</comment>
<name>A0A317DT59_9ACTN</name>
<proteinExistence type="predicted"/>
<reference evidence="1 4" key="2">
    <citation type="submission" date="2023-12" db="EMBL/GenBank/DDBJ databases">
        <title>Micromonospora sp. nov., isolated from Atacama Desert.</title>
        <authorList>
            <person name="Carro L."/>
            <person name="Golinska P."/>
            <person name="Klenk H.-P."/>
            <person name="Goodfellow M."/>
        </authorList>
    </citation>
    <scope>NUCLEOTIDE SEQUENCE [LARGE SCALE GENOMIC DNA]</scope>
    <source>
        <strain evidence="1 4">4G53</strain>
    </source>
</reference>
<gene>
    <name evidence="2" type="ORF">DKT69_07610</name>
    <name evidence="1" type="ORF">U2F25_30130</name>
</gene>
<evidence type="ECO:0000313" key="2">
    <source>
        <dbReference type="EMBL" id="PWR16093.1"/>
    </source>
</evidence>
<dbReference type="RefSeq" id="WP_109800864.1">
    <property type="nucleotide sequence ID" value="NZ_JAXOTQ010000051.1"/>
</dbReference>
<dbReference type="Proteomes" id="UP001290101">
    <property type="component" value="Unassembled WGS sequence"/>
</dbReference>
<dbReference type="InterPro" id="IPR012467">
    <property type="entry name" value="DUF1684"/>
</dbReference>
<protein>
    <submittedName>
        <fullName evidence="1">DUF1684 domain-containing protein</fullName>
    </submittedName>
</protein>
<dbReference type="Proteomes" id="UP000246050">
    <property type="component" value="Unassembled WGS sequence"/>
</dbReference>
<accession>A0A317DT59</accession>
<dbReference type="EMBL" id="JAXOTQ010000051">
    <property type="protein sequence ID" value="MDZ5493670.1"/>
    <property type="molecule type" value="Genomic_DNA"/>
</dbReference>